<sequence length="79" mass="9241">MSDFKFICPNCEKELTKIIHKAKGTCTVLINFKIDGYKYLKLDDLEHIEFRCPECDIKILPPLENILIGQIRKERETDA</sequence>
<dbReference type="AlphaFoldDB" id="X1NVR1"/>
<name>X1NVR1_9ZZZZ</name>
<accession>X1NVR1</accession>
<protein>
    <submittedName>
        <fullName evidence="1">Uncharacterized protein</fullName>
    </submittedName>
</protein>
<organism evidence="1">
    <name type="scientific">marine sediment metagenome</name>
    <dbReference type="NCBI Taxonomy" id="412755"/>
    <lineage>
        <taxon>unclassified sequences</taxon>
        <taxon>metagenomes</taxon>
        <taxon>ecological metagenomes</taxon>
    </lineage>
</organism>
<evidence type="ECO:0000313" key="1">
    <source>
        <dbReference type="EMBL" id="GAI30870.1"/>
    </source>
</evidence>
<comment type="caution">
    <text evidence="1">The sequence shown here is derived from an EMBL/GenBank/DDBJ whole genome shotgun (WGS) entry which is preliminary data.</text>
</comment>
<gene>
    <name evidence="1" type="ORF">S06H3_32675</name>
</gene>
<reference evidence="1" key="1">
    <citation type="journal article" date="2014" name="Front. Microbiol.">
        <title>High frequency of phylogenetically diverse reductive dehalogenase-homologous genes in deep subseafloor sedimentary metagenomes.</title>
        <authorList>
            <person name="Kawai M."/>
            <person name="Futagami T."/>
            <person name="Toyoda A."/>
            <person name="Takaki Y."/>
            <person name="Nishi S."/>
            <person name="Hori S."/>
            <person name="Arai W."/>
            <person name="Tsubouchi T."/>
            <person name="Morono Y."/>
            <person name="Uchiyama I."/>
            <person name="Ito T."/>
            <person name="Fujiyama A."/>
            <person name="Inagaki F."/>
            <person name="Takami H."/>
        </authorList>
    </citation>
    <scope>NUCLEOTIDE SEQUENCE</scope>
    <source>
        <strain evidence="1">Expedition CK06-06</strain>
    </source>
</reference>
<dbReference type="EMBL" id="BARV01019445">
    <property type="protein sequence ID" value="GAI30870.1"/>
    <property type="molecule type" value="Genomic_DNA"/>
</dbReference>
<proteinExistence type="predicted"/>